<proteinExistence type="predicted"/>
<dbReference type="InterPro" id="IPR030378">
    <property type="entry name" value="G_CP_dom"/>
</dbReference>
<dbReference type="InterPro" id="IPR048422">
    <property type="entry name" value="NOA1/YqeH-like_C"/>
</dbReference>
<dbReference type="PANTHER" id="PTHR46434:SF1">
    <property type="entry name" value="GENETIC INTERACTOR OF PROHIBITINS 3, MITOCHONDRIAL"/>
    <property type="match status" value="1"/>
</dbReference>
<dbReference type="PROSITE" id="PS51721">
    <property type="entry name" value="G_CP"/>
    <property type="match status" value="1"/>
</dbReference>
<dbReference type="EMBL" id="FNNC01000001">
    <property type="protein sequence ID" value="SDW26230.1"/>
    <property type="molecule type" value="Genomic_DNA"/>
</dbReference>
<dbReference type="OrthoDB" id="9773841at2"/>
<dbReference type="AlphaFoldDB" id="A0A1H2S400"/>
<dbReference type="Pfam" id="PF21516">
    <property type="entry name" value="YqeH-like_C"/>
    <property type="match status" value="1"/>
</dbReference>
<organism evidence="2 3">
    <name type="scientific">Marinococcus luteus</name>
    <dbReference type="NCBI Taxonomy" id="1122204"/>
    <lineage>
        <taxon>Bacteria</taxon>
        <taxon>Bacillati</taxon>
        <taxon>Bacillota</taxon>
        <taxon>Bacilli</taxon>
        <taxon>Bacillales</taxon>
        <taxon>Bacillaceae</taxon>
        <taxon>Marinococcus</taxon>
    </lineage>
</organism>
<evidence type="ECO:0000313" key="2">
    <source>
        <dbReference type="EMBL" id="SDW26230.1"/>
    </source>
</evidence>
<protein>
    <recommendedName>
        <fullName evidence="1">CP-type G domain-containing protein</fullName>
    </recommendedName>
</protein>
<dbReference type="GO" id="GO:0005525">
    <property type="term" value="F:GTP binding"/>
    <property type="evidence" value="ECO:0007669"/>
    <property type="project" value="InterPro"/>
</dbReference>
<feature type="domain" description="CP-type G" evidence="1">
    <location>
        <begin position="57"/>
        <end position="225"/>
    </location>
</feature>
<dbReference type="InterPro" id="IPR050896">
    <property type="entry name" value="Mito_lipid_metab_GTPase"/>
</dbReference>
<dbReference type="Proteomes" id="UP000199488">
    <property type="component" value="Unassembled WGS sequence"/>
</dbReference>
<dbReference type="PANTHER" id="PTHR46434">
    <property type="entry name" value="GENETIC INTERACTOR OF PROHIBITINS 3, MITOCHONDRIAL"/>
    <property type="match status" value="1"/>
</dbReference>
<evidence type="ECO:0000313" key="3">
    <source>
        <dbReference type="Proteomes" id="UP000199488"/>
    </source>
</evidence>
<dbReference type="InterPro" id="IPR006073">
    <property type="entry name" value="GTP-bd"/>
</dbReference>
<dbReference type="InterPro" id="IPR019988">
    <property type="entry name" value="GTP-bd_ribosome_bgen_YqeH"/>
</dbReference>
<gene>
    <name evidence="2" type="ORF">SAMN05421781_1019</name>
</gene>
<dbReference type="NCBIfam" id="TIGR03597">
    <property type="entry name" value="GTPase_YqeH"/>
    <property type="match status" value="1"/>
</dbReference>
<accession>A0A1H2S400</accession>
<dbReference type="SUPFAM" id="SSF52540">
    <property type="entry name" value="P-loop containing nucleoside triphosphate hydrolases"/>
    <property type="match status" value="1"/>
</dbReference>
<sequence length="367" mass="41584">MTEELHCAGCGAPIQNEDKNKAGYVPTSALVDRATVICQRCFRLKHYNEVQDVDMEDQDFRDKLHELGRKKALIVKIVDVFDFEGSWIPGFQRYVGDNPVLLMVNKTDLLPHSLNENKLLHWIRRQAKQQGLKPKDVVLLSAKNKQGIQEAASSIEKLRNGRDVYVTGCTNVGKSTFINALIAEFGENEEQDITTSHFPGTTLDMIEVPLDEQASLYDTPGLINDKQFGRKRSLKERKEFIPEKELKPKVYQLESGQTIFIGGYVRMDFVEGDPNSFVVFMSNRLPVHRTKQDNADRLHPERVGDVLKPPYRVEDAPELTKHRIEIKEEKTDIVVQGLGWITVTNPRASVDIYVPAGTGVSKREAVI</sequence>
<reference evidence="2 3" key="1">
    <citation type="submission" date="2016-10" db="EMBL/GenBank/DDBJ databases">
        <authorList>
            <person name="de Groot N.N."/>
        </authorList>
    </citation>
    <scope>NUCLEOTIDE SEQUENCE [LARGE SCALE GENOMIC DNA]</scope>
    <source>
        <strain evidence="2 3">DSM 23126</strain>
    </source>
</reference>
<dbReference type="InterPro" id="IPR027417">
    <property type="entry name" value="P-loop_NTPase"/>
</dbReference>
<dbReference type="CDD" id="cd01855">
    <property type="entry name" value="YqeH"/>
    <property type="match status" value="1"/>
</dbReference>
<dbReference type="Gene3D" id="3.40.50.300">
    <property type="entry name" value="P-loop containing nucleotide triphosphate hydrolases"/>
    <property type="match status" value="1"/>
</dbReference>
<evidence type="ECO:0000259" key="1">
    <source>
        <dbReference type="PROSITE" id="PS51721"/>
    </source>
</evidence>
<dbReference type="STRING" id="1122204.SAMN05421781_1019"/>
<dbReference type="Pfam" id="PF01926">
    <property type="entry name" value="MMR_HSR1"/>
    <property type="match status" value="1"/>
</dbReference>
<dbReference type="RefSeq" id="WP_091611956.1">
    <property type="nucleotide sequence ID" value="NZ_FNNC01000001.1"/>
</dbReference>
<keyword evidence="3" id="KW-1185">Reference proteome</keyword>
<name>A0A1H2S400_9BACI</name>